<dbReference type="Gene3D" id="3.40.50.300">
    <property type="entry name" value="P-loop containing nucleotide triphosphate hydrolases"/>
    <property type="match status" value="1"/>
</dbReference>
<keyword evidence="3" id="KW-0547">Nucleotide-binding</keyword>
<keyword evidence="6" id="KW-0812">Transmembrane</keyword>
<proteinExistence type="inferred from homology"/>
<dbReference type="Pfam" id="PF00005">
    <property type="entry name" value="ABC_tran"/>
    <property type="match status" value="1"/>
</dbReference>
<evidence type="ECO:0000313" key="8">
    <source>
        <dbReference type="EMBL" id="GGN38952.1"/>
    </source>
</evidence>
<name>A0ABQ2J5E3_9ACTN</name>
<keyword evidence="9" id="KW-1185">Reference proteome</keyword>
<evidence type="ECO:0000256" key="3">
    <source>
        <dbReference type="ARBA" id="ARBA00022741"/>
    </source>
</evidence>
<dbReference type="PROSITE" id="PS50893">
    <property type="entry name" value="ABC_TRANSPORTER_2"/>
    <property type="match status" value="1"/>
</dbReference>
<evidence type="ECO:0000313" key="9">
    <source>
        <dbReference type="Proteomes" id="UP000600080"/>
    </source>
</evidence>
<protein>
    <submittedName>
        <fullName evidence="8">ABC transporter ATP-binding protein</fullName>
    </submittedName>
</protein>
<evidence type="ECO:0000256" key="1">
    <source>
        <dbReference type="ARBA" id="ARBA00005417"/>
    </source>
</evidence>
<dbReference type="GO" id="GO:0005524">
    <property type="term" value="F:ATP binding"/>
    <property type="evidence" value="ECO:0007669"/>
    <property type="project" value="UniProtKB-KW"/>
</dbReference>
<keyword evidence="2" id="KW-0813">Transport</keyword>
<dbReference type="CDD" id="cd03230">
    <property type="entry name" value="ABC_DR_subfamily_A"/>
    <property type="match status" value="1"/>
</dbReference>
<dbReference type="Proteomes" id="UP000600080">
    <property type="component" value="Unassembled WGS sequence"/>
</dbReference>
<evidence type="ECO:0000256" key="5">
    <source>
        <dbReference type="SAM" id="MobiDB-lite"/>
    </source>
</evidence>
<dbReference type="InterPro" id="IPR003593">
    <property type="entry name" value="AAA+_ATPase"/>
</dbReference>
<evidence type="ECO:0000259" key="7">
    <source>
        <dbReference type="PROSITE" id="PS50893"/>
    </source>
</evidence>
<comment type="similarity">
    <text evidence="1">Belongs to the ABC transporter superfamily.</text>
</comment>
<organism evidence="8 9">
    <name type="scientific">Streptomyces kronopolitis</name>
    <dbReference type="NCBI Taxonomy" id="1612435"/>
    <lineage>
        <taxon>Bacteria</taxon>
        <taxon>Bacillati</taxon>
        <taxon>Actinomycetota</taxon>
        <taxon>Actinomycetes</taxon>
        <taxon>Kitasatosporales</taxon>
        <taxon>Streptomycetaceae</taxon>
        <taxon>Streptomyces</taxon>
    </lineage>
</organism>
<dbReference type="InterPro" id="IPR003439">
    <property type="entry name" value="ABC_transporter-like_ATP-bd"/>
</dbReference>
<dbReference type="EMBL" id="BMND01000004">
    <property type="protein sequence ID" value="GGN38952.1"/>
    <property type="molecule type" value="Genomic_DNA"/>
</dbReference>
<keyword evidence="6" id="KW-0472">Membrane</keyword>
<dbReference type="SUPFAM" id="SSF52540">
    <property type="entry name" value="P-loop containing nucleoside triphosphate hydrolases"/>
    <property type="match status" value="1"/>
</dbReference>
<dbReference type="InterPro" id="IPR027417">
    <property type="entry name" value="P-loop_NTPase"/>
</dbReference>
<feature type="domain" description="ABC transporter" evidence="7">
    <location>
        <begin position="30"/>
        <end position="260"/>
    </location>
</feature>
<gene>
    <name evidence="8" type="ORF">GCM10012285_15550</name>
</gene>
<comment type="caution">
    <text evidence="8">The sequence shown here is derived from an EMBL/GenBank/DDBJ whole genome shotgun (WGS) entry which is preliminary data.</text>
</comment>
<feature type="region of interest" description="Disordered" evidence="5">
    <location>
        <begin position="348"/>
        <end position="369"/>
    </location>
</feature>
<accession>A0ABQ2J5E3</accession>
<feature type="transmembrane region" description="Helical" evidence="6">
    <location>
        <begin position="12"/>
        <end position="31"/>
    </location>
</feature>
<keyword evidence="4 8" id="KW-0067">ATP-binding</keyword>
<evidence type="ECO:0000256" key="6">
    <source>
        <dbReference type="SAM" id="Phobius"/>
    </source>
</evidence>
<reference evidence="9" key="1">
    <citation type="journal article" date="2019" name="Int. J. Syst. Evol. Microbiol.">
        <title>The Global Catalogue of Microorganisms (GCM) 10K type strain sequencing project: providing services to taxonomists for standard genome sequencing and annotation.</title>
        <authorList>
            <consortium name="The Broad Institute Genomics Platform"/>
            <consortium name="The Broad Institute Genome Sequencing Center for Infectious Disease"/>
            <person name="Wu L."/>
            <person name="Ma J."/>
        </authorList>
    </citation>
    <scope>NUCLEOTIDE SEQUENCE [LARGE SCALE GENOMIC DNA]</scope>
    <source>
        <strain evidence="9">CGMCC 4.7323</strain>
    </source>
</reference>
<evidence type="ECO:0000256" key="4">
    <source>
        <dbReference type="ARBA" id="ARBA00022840"/>
    </source>
</evidence>
<dbReference type="SMART" id="SM00382">
    <property type="entry name" value="AAA"/>
    <property type="match status" value="1"/>
</dbReference>
<keyword evidence="6" id="KW-1133">Transmembrane helix</keyword>
<dbReference type="PANTHER" id="PTHR43335:SF2">
    <property type="entry name" value="ABC TRANSPORTER, ATP-BINDING PROTEIN"/>
    <property type="match status" value="1"/>
</dbReference>
<dbReference type="PANTHER" id="PTHR43335">
    <property type="entry name" value="ABC TRANSPORTER, ATP-BINDING PROTEIN"/>
    <property type="match status" value="1"/>
</dbReference>
<evidence type="ECO:0000256" key="2">
    <source>
        <dbReference type="ARBA" id="ARBA00022448"/>
    </source>
</evidence>
<sequence length="369" mass="38812">MYYRRGREIPSSGVTTGVAGATSVYVVTVIVTESLSKRFPRVTALDRLSVDIAPGVTGLVGANGAGKSTLIKILLGLAPATEGSAHVLGLDVTKDGSTIRERVGYMPEHDCLPPDVSATEFVVHMARMSGLPPTAARERTADTLRHVGLYEERYRPIGGYSTGMKQRVKLAQALVHDPQLVFLDEPTNGLDPSGRDEMLGLIQRVHRDFGISVLVTSHLLGELERTCDHVVVIDGGKLLRSSSTDEFTQVTASLAVEVTDTDAHPDGTGALRTALAAAGVAVTTAAGGSESLASSGHLLYVEAAGEETYDLVRDTVAGLGLGLVRMEQRRHQIAEVFRDADAAAQAIPAPAGAPRSPHATQDGGAHDVA</sequence>